<dbReference type="Proteomes" id="UP001207116">
    <property type="component" value="Unassembled WGS sequence"/>
</dbReference>
<comment type="caution">
    <text evidence="1">The sequence shown here is derived from an EMBL/GenBank/DDBJ whole genome shotgun (WGS) entry which is preliminary data.</text>
</comment>
<accession>A0AAE3SP32</accession>
<dbReference type="AlphaFoldDB" id="A0AAE3SP32"/>
<dbReference type="EMBL" id="JAPFQP010000003">
    <property type="protein sequence ID" value="MCX2720180.1"/>
    <property type="molecule type" value="Genomic_DNA"/>
</dbReference>
<dbReference type="RefSeq" id="WP_266013827.1">
    <property type="nucleotide sequence ID" value="NZ_JAPFQP010000003.1"/>
</dbReference>
<evidence type="ECO:0000313" key="2">
    <source>
        <dbReference type="Proteomes" id="UP001207116"/>
    </source>
</evidence>
<organism evidence="1 2">
    <name type="scientific">Lentiprolixibacter aurantiacus</name>
    <dbReference type="NCBI Taxonomy" id="2993939"/>
    <lineage>
        <taxon>Bacteria</taxon>
        <taxon>Pseudomonadati</taxon>
        <taxon>Bacteroidota</taxon>
        <taxon>Flavobacteriia</taxon>
        <taxon>Flavobacteriales</taxon>
        <taxon>Flavobacteriaceae</taxon>
        <taxon>Lentiprolixibacter</taxon>
    </lineage>
</organism>
<evidence type="ECO:0000313" key="1">
    <source>
        <dbReference type="EMBL" id="MCX2720180.1"/>
    </source>
</evidence>
<reference evidence="1" key="1">
    <citation type="submission" date="2022-11" db="EMBL/GenBank/DDBJ databases">
        <title>The characterization of three novel Bacteroidetes species and genomic analysis of their roles in tidal elemental geochemical cycles.</title>
        <authorList>
            <person name="Ma K.-J."/>
        </authorList>
    </citation>
    <scope>NUCLEOTIDE SEQUENCE</scope>
    <source>
        <strain evidence="1">M415</strain>
    </source>
</reference>
<keyword evidence="2" id="KW-1185">Reference proteome</keyword>
<sequence>MASIRDLKKDINYVLGDIIEAVYIIEASNEKQGSKEGSAIIEDAISTFDELMAKVNQKGVEDHKTHFKGIREELEKEARGLVDKLNKL</sequence>
<gene>
    <name evidence="1" type="ORF">OO016_11260</name>
</gene>
<name>A0AAE3SP32_9FLAO</name>
<protein>
    <submittedName>
        <fullName evidence="1">Uncharacterized protein</fullName>
    </submittedName>
</protein>
<proteinExistence type="predicted"/>